<evidence type="ECO:0000313" key="1">
    <source>
        <dbReference type="EMBL" id="KOC71065.1"/>
    </source>
</evidence>
<accession>A0A0L7RJL5</accession>
<sequence length="55" mass="6281">MKMHEEEKKIEQKSADWNKIEHKRHADELGNGETSCSLKVPLSIDTGRLIVGHIL</sequence>
<gene>
    <name evidence="1" type="ORF">WH47_07209</name>
</gene>
<proteinExistence type="predicted"/>
<evidence type="ECO:0000313" key="2">
    <source>
        <dbReference type="Proteomes" id="UP000053825"/>
    </source>
</evidence>
<reference evidence="1 2" key="1">
    <citation type="submission" date="2015-07" db="EMBL/GenBank/DDBJ databases">
        <title>The genome of Habropoda laboriosa.</title>
        <authorList>
            <person name="Pan H."/>
            <person name="Kapheim K."/>
        </authorList>
    </citation>
    <scope>NUCLEOTIDE SEQUENCE [LARGE SCALE GENOMIC DNA]</scope>
    <source>
        <strain evidence="1">0110345459</strain>
    </source>
</reference>
<dbReference type="EMBL" id="KQ414580">
    <property type="protein sequence ID" value="KOC71065.1"/>
    <property type="molecule type" value="Genomic_DNA"/>
</dbReference>
<dbReference type="Proteomes" id="UP000053825">
    <property type="component" value="Unassembled WGS sequence"/>
</dbReference>
<dbReference type="AlphaFoldDB" id="A0A0L7RJL5"/>
<keyword evidence="2" id="KW-1185">Reference proteome</keyword>
<organism evidence="1 2">
    <name type="scientific">Habropoda laboriosa</name>
    <dbReference type="NCBI Taxonomy" id="597456"/>
    <lineage>
        <taxon>Eukaryota</taxon>
        <taxon>Metazoa</taxon>
        <taxon>Ecdysozoa</taxon>
        <taxon>Arthropoda</taxon>
        <taxon>Hexapoda</taxon>
        <taxon>Insecta</taxon>
        <taxon>Pterygota</taxon>
        <taxon>Neoptera</taxon>
        <taxon>Endopterygota</taxon>
        <taxon>Hymenoptera</taxon>
        <taxon>Apocrita</taxon>
        <taxon>Aculeata</taxon>
        <taxon>Apoidea</taxon>
        <taxon>Anthophila</taxon>
        <taxon>Apidae</taxon>
        <taxon>Habropoda</taxon>
    </lineage>
</organism>
<protein>
    <submittedName>
        <fullName evidence="1">Uncharacterized protein</fullName>
    </submittedName>
</protein>
<name>A0A0L7RJL5_9HYME</name>